<name>A0A8X6M9V6_9ARAC</name>
<organism evidence="2 3">
    <name type="scientific">Trichonephila inaurata madagascariensis</name>
    <dbReference type="NCBI Taxonomy" id="2747483"/>
    <lineage>
        <taxon>Eukaryota</taxon>
        <taxon>Metazoa</taxon>
        <taxon>Ecdysozoa</taxon>
        <taxon>Arthropoda</taxon>
        <taxon>Chelicerata</taxon>
        <taxon>Arachnida</taxon>
        <taxon>Araneae</taxon>
        <taxon>Araneomorphae</taxon>
        <taxon>Entelegynae</taxon>
        <taxon>Araneoidea</taxon>
        <taxon>Nephilidae</taxon>
        <taxon>Trichonephila</taxon>
        <taxon>Trichonephila inaurata</taxon>
    </lineage>
</organism>
<evidence type="ECO:0000313" key="2">
    <source>
        <dbReference type="EMBL" id="GFS34448.1"/>
    </source>
</evidence>
<dbReference type="AlphaFoldDB" id="A0A8X6M9V6"/>
<accession>A0A8X6M9V6</accession>
<dbReference type="Proteomes" id="UP000886998">
    <property type="component" value="Unassembled WGS sequence"/>
</dbReference>
<reference evidence="2" key="1">
    <citation type="submission" date="2020-08" db="EMBL/GenBank/DDBJ databases">
        <title>Multicomponent nature underlies the extraordinary mechanical properties of spider dragline silk.</title>
        <authorList>
            <person name="Kono N."/>
            <person name="Nakamura H."/>
            <person name="Mori M."/>
            <person name="Yoshida Y."/>
            <person name="Ohtoshi R."/>
            <person name="Malay A.D."/>
            <person name="Moran D.A.P."/>
            <person name="Tomita M."/>
            <person name="Numata K."/>
            <person name="Arakawa K."/>
        </authorList>
    </citation>
    <scope>NUCLEOTIDE SEQUENCE</scope>
</reference>
<evidence type="ECO:0000256" key="1">
    <source>
        <dbReference type="SAM" id="MobiDB-lite"/>
    </source>
</evidence>
<evidence type="ECO:0000313" key="3">
    <source>
        <dbReference type="Proteomes" id="UP000886998"/>
    </source>
</evidence>
<protein>
    <submittedName>
        <fullName evidence="2">Uncharacterized protein</fullName>
    </submittedName>
</protein>
<proteinExistence type="predicted"/>
<sequence>MSFGLYFSSRLVMCKIHTQYGSKSKYEAENSAYSEMSRQDEQKDQLGSGMFSKDKENGRSMTSVTLEFEIAHSIINEFGDHRSFQITGTTARGISWDCSRSSKAMIDWYTYKQKVSND</sequence>
<keyword evidence="3" id="KW-1185">Reference proteome</keyword>
<dbReference type="EMBL" id="BMAV01024594">
    <property type="protein sequence ID" value="GFS34448.1"/>
    <property type="molecule type" value="Genomic_DNA"/>
</dbReference>
<feature type="region of interest" description="Disordered" evidence="1">
    <location>
        <begin position="31"/>
        <end position="58"/>
    </location>
</feature>
<gene>
    <name evidence="2" type="ORF">TNIN_397541</name>
</gene>
<comment type="caution">
    <text evidence="2">The sequence shown here is derived from an EMBL/GenBank/DDBJ whole genome shotgun (WGS) entry which is preliminary data.</text>
</comment>